<proteinExistence type="predicted"/>
<evidence type="ECO:0000256" key="1">
    <source>
        <dbReference type="SAM" id="SignalP"/>
    </source>
</evidence>
<dbReference type="EMBL" id="QGGT01000003">
    <property type="protein sequence ID" value="PWK34144.1"/>
    <property type="molecule type" value="Genomic_DNA"/>
</dbReference>
<keyword evidence="1" id="KW-0732">Signal</keyword>
<feature type="chain" id="PRO_5016388681" description="DUF2059 domain-containing protein" evidence="1">
    <location>
        <begin position="21"/>
        <end position="177"/>
    </location>
</feature>
<name>A0A316FA77_9BURK</name>
<gene>
    <name evidence="2" type="ORF">C7419_103463</name>
</gene>
<dbReference type="AlphaFoldDB" id="A0A316FA77"/>
<keyword evidence="3" id="KW-1185">Reference proteome</keyword>
<organism evidence="2 3">
    <name type="scientific">Cupriavidus plantarum</name>
    <dbReference type="NCBI Taxonomy" id="942865"/>
    <lineage>
        <taxon>Bacteria</taxon>
        <taxon>Pseudomonadati</taxon>
        <taxon>Pseudomonadota</taxon>
        <taxon>Betaproteobacteria</taxon>
        <taxon>Burkholderiales</taxon>
        <taxon>Burkholderiaceae</taxon>
        <taxon>Cupriavidus</taxon>
    </lineage>
</organism>
<dbReference type="RefSeq" id="WP_109584193.1">
    <property type="nucleotide sequence ID" value="NZ_QGGT01000003.1"/>
</dbReference>
<evidence type="ECO:0000313" key="3">
    <source>
        <dbReference type="Proteomes" id="UP000245754"/>
    </source>
</evidence>
<evidence type="ECO:0000313" key="2">
    <source>
        <dbReference type="EMBL" id="PWK34144.1"/>
    </source>
</evidence>
<evidence type="ECO:0008006" key="4">
    <source>
        <dbReference type="Google" id="ProtNLM"/>
    </source>
</evidence>
<protein>
    <recommendedName>
        <fullName evidence="4">DUF2059 domain-containing protein</fullName>
    </recommendedName>
</protein>
<reference evidence="2 3" key="1">
    <citation type="submission" date="2018-05" db="EMBL/GenBank/DDBJ databases">
        <title>Genomic Encyclopedia of Type Strains, Phase IV (KMG-V): Genome sequencing to study the core and pangenomes of soil and plant-associated prokaryotes.</title>
        <authorList>
            <person name="Whitman W."/>
        </authorList>
    </citation>
    <scope>NUCLEOTIDE SEQUENCE [LARGE SCALE GENOMIC DNA]</scope>
    <source>
        <strain evidence="2 3">SLV-132</strain>
    </source>
</reference>
<sequence>MKILALGLTLASVCIGSAYAQPAPEAVERAALRVATVVADTELIPAARGTVRNPPPGAPVELSACLSSLPSKEVVAKIAYPIADDFTADELVALARFIDTPEGQRIAQARASRLAAGQIVFALPEQDAIAVRKALPEALARKWSSGAVTQPHVVRAMRTVLEERHAYCRNTVGKVGP</sequence>
<feature type="signal peptide" evidence="1">
    <location>
        <begin position="1"/>
        <end position="20"/>
    </location>
</feature>
<accession>A0A316FA77</accession>
<dbReference type="Proteomes" id="UP000245754">
    <property type="component" value="Unassembled WGS sequence"/>
</dbReference>
<comment type="caution">
    <text evidence="2">The sequence shown here is derived from an EMBL/GenBank/DDBJ whole genome shotgun (WGS) entry which is preliminary data.</text>
</comment>